<dbReference type="SMART" id="SM01296">
    <property type="entry name" value="N2227"/>
    <property type="match status" value="1"/>
</dbReference>
<organism evidence="1 2">
    <name type="scientific">Arxiozyma heterogenica</name>
    <dbReference type="NCBI Taxonomy" id="278026"/>
    <lineage>
        <taxon>Eukaryota</taxon>
        <taxon>Fungi</taxon>
        <taxon>Dikarya</taxon>
        <taxon>Ascomycota</taxon>
        <taxon>Saccharomycotina</taxon>
        <taxon>Saccharomycetes</taxon>
        <taxon>Saccharomycetales</taxon>
        <taxon>Saccharomycetaceae</taxon>
        <taxon>Arxiozyma</taxon>
    </lineage>
</organism>
<dbReference type="PANTHER" id="PTHR12303">
    <property type="entry name" value="CARNOSINE N-METHYLTRANSFERASE"/>
    <property type="match status" value="1"/>
</dbReference>
<dbReference type="EMBL" id="JAWIZZ010000056">
    <property type="protein sequence ID" value="KAK5774083.1"/>
    <property type="molecule type" value="Genomic_DNA"/>
</dbReference>
<dbReference type="Proteomes" id="UP001306508">
    <property type="component" value="Unassembled WGS sequence"/>
</dbReference>
<name>A0AAN7WEN0_9SACH</name>
<dbReference type="PANTHER" id="PTHR12303:SF11">
    <property type="entry name" value="AER338CP"/>
    <property type="match status" value="1"/>
</dbReference>
<keyword evidence="2" id="KW-1185">Reference proteome</keyword>
<dbReference type="Pfam" id="PF07942">
    <property type="entry name" value="CARME"/>
    <property type="match status" value="1"/>
</dbReference>
<gene>
    <name evidence="1" type="ORF">RI543_004617</name>
</gene>
<protein>
    <submittedName>
        <fullName evidence="1">Uncharacterized protein</fullName>
    </submittedName>
</protein>
<sequence>MVSIIQRSRWYKRWIQNFIENGILLRNAGHHWFRIDNGIILESPGFKMTEKKVISNFINRDSAISFNELRETLFNLKGYRDACIRHNNTKLTRFKELDEKQRIQLIDIGYIRKIQEVESSINRDSNVVNKIIETTLHQLYKDNKNNESSEYMRLIIELVRSLGYDMNSNGEIITLKEKKWKATLNRDIPLMRISESLSHLCRDWSPDFQNEVRPITEYIESQLLSIPNVDSERNLLVIPGSAVGYIPYRLSKKFPKLQVESIEWSNLMYICNQFALNCKEDVELSPFSQYYSNQIDWKSQTKSIRIPLKDVTTENKNLKPLWGDFRSYMPDRTNTLINNIIVISVYFLDTAENVLEYLETIESLSKHCGKELHWINIGPLKYGTRPMVQFTVDELKQLRQIRGWKDIHSEVINKQPNLNGYLTNTDSLYQGYYGLYKFHSKLNK</sequence>
<dbReference type="GO" id="GO:0008757">
    <property type="term" value="F:S-adenosylmethionine-dependent methyltransferase activity"/>
    <property type="evidence" value="ECO:0007669"/>
    <property type="project" value="InterPro"/>
</dbReference>
<dbReference type="InterPro" id="IPR012901">
    <property type="entry name" value="CARME"/>
</dbReference>
<evidence type="ECO:0000313" key="2">
    <source>
        <dbReference type="Proteomes" id="UP001306508"/>
    </source>
</evidence>
<dbReference type="AlphaFoldDB" id="A0AAN7WEN0"/>
<comment type="caution">
    <text evidence="1">The sequence shown here is derived from an EMBL/GenBank/DDBJ whole genome shotgun (WGS) entry which is preliminary data.</text>
</comment>
<accession>A0AAN7WEN0</accession>
<reference evidence="2" key="1">
    <citation type="submission" date="2023-07" db="EMBL/GenBank/DDBJ databases">
        <title>A draft genome of Kazachstania heterogenica Y-27499.</title>
        <authorList>
            <person name="Donic C."/>
            <person name="Kralova J.S."/>
            <person name="Fidel L."/>
            <person name="Ben-Dor S."/>
            <person name="Jung S."/>
        </authorList>
    </citation>
    <scope>NUCLEOTIDE SEQUENCE [LARGE SCALE GENOMIC DNA]</scope>
    <source>
        <strain evidence="2">Y27499</strain>
    </source>
</reference>
<evidence type="ECO:0000313" key="1">
    <source>
        <dbReference type="EMBL" id="KAK5774083.1"/>
    </source>
</evidence>
<proteinExistence type="predicted"/>